<dbReference type="EMBL" id="BAAAID010000005">
    <property type="protein sequence ID" value="GAA0920151.1"/>
    <property type="molecule type" value="Genomic_DNA"/>
</dbReference>
<gene>
    <name evidence="2" type="ORF">GCM10009575_012710</name>
</gene>
<feature type="region of interest" description="Disordered" evidence="1">
    <location>
        <begin position="225"/>
        <end position="267"/>
    </location>
</feature>
<feature type="compositionally biased region" description="Basic residues" evidence="1">
    <location>
        <begin position="256"/>
        <end position="267"/>
    </location>
</feature>
<feature type="region of interest" description="Disordered" evidence="1">
    <location>
        <begin position="187"/>
        <end position="213"/>
    </location>
</feature>
<organism evidence="2 3">
    <name type="scientific">Streptomyces rhizosphaericus</name>
    <dbReference type="NCBI Taxonomy" id="114699"/>
    <lineage>
        <taxon>Bacteria</taxon>
        <taxon>Bacillati</taxon>
        <taxon>Actinomycetota</taxon>
        <taxon>Actinomycetes</taxon>
        <taxon>Kitasatosporales</taxon>
        <taxon>Streptomycetaceae</taxon>
        <taxon>Streptomyces</taxon>
        <taxon>Streptomyces violaceusniger group</taxon>
    </lineage>
</organism>
<comment type="caution">
    <text evidence="2">The sequence shown here is derived from an EMBL/GenBank/DDBJ whole genome shotgun (WGS) entry which is preliminary data.</text>
</comment>
<reference evidence="2 3" key="1">
    <citation type="journal article" date="2019" name="Int. J. Syst. Evol. Microbiol.">
        <title>The Global Catalogue of Microorganisms (GCM) 10K type strain sequencing project: providing services to taxonomists for standard genome sequencing and annotation.</title>
        <authorList>
            <consortium name="The Broad Institute Genomics Platform"/>
            <consortium name="The Broad Institute Genome Sequencing Center for Infectious Disease"/>
            <person name="Wu L."/>
            <person name="Ma J."/>
        </authorList>
    </citation>
    <scope>NUCLEOTIDE SEQUENCE [LARGE SCALE GENOMIC DNA]</scope>
    <source>
        <strain evidence="2 3">JCM 11444</strain>
    </source>
</reference>
<feature type="compositionally biased region" description="Basic residues" evidence="1">
    <location>
        <begin position="187"/>
        <end position="200"/>
    </location>
</feature>
<protein>
    <recommendedName>
        <fullName evidence="4">Transcriptional regulator</fullName>
    </recommendedName>
</protein>
<keyword evidence="3" id="KW-1185">Reference proteome</keyword>
<evidence type="ECO:0000313" key="2">
    <source>
        <dbReference type="EMBL" id="GAA0920151.1"/>
    </source>
</evidence>
<evidence type="ECO:0000313" key="3">
    <source>
        <dbReference type="Proteomes" id="UP001500418"/>
    </source>
</evidence>
<sequence>MSAVAVDTAVMVPAARSPVDDGAVSVLPDLWVPEARQWLSTSSGRVALDGYSWMQAVHWVAGSGLYEPRRYRSHGPRAFGPTTVWIAQLLTELSPCRPGVEYLMRRTGLSERAVEYHLAMLRETGLLAWKVRGTRVRGERAQASEYVWMIPPEFDRALGIRTSGEGTARRVTGIAESGRELVAKLAKKASRKVRKPRSKTSSKAPVRGAEQGVVTAVSDEARCTPMQVGTSASSTAGTTSFPPESRLASGQSKSPTPKKVKRGRRKLNSVGRRFQLASELIRQVPWMGRASVPRIAWILKEVSDAGWTADEVIAFLDCGDAPSTVHRPSGFLAGRLKGATTLWPTAEGRARAVDAYRDSRRAEQARHQEWEGVWQAPRSESVRRLVAEAFAPRSQQPLDNSLVADLPAHGHHAEDEAPDLEQLTREQVRDWRVRAMKDHQVVFDHIDAFGETSARRLFSNQLVNEVQRLSGTHHLVLGHTTWRSA</sequence>
<evidence type="ECO:0000256" key="1">
    <source>
        <dbReference type="SAM" id="MobiDB-lite"/>
    </source>
</evidence>
<proteinExistence type="predicted"/>
<dbReference type="Proteomes" id="UP001500418">
    <property type="component" value="Unassembled WGS sequence"/>
</dbReference>
<name>A0ABN1P008_9ACTN</name>
<feature type="compositionally biased region" description="Low complexity" evidence="1">
    <location>
        <begin position="229"/>
        <end position="240"/>
    </location>
</feature>
<evidence type="ECO:0008006" key="4">
    <source>
        <dbReference type="Google" id="ProtNLM"/>
    </source>
</evidence>
<accession>A0ABN1P008</accession>